<organism evidence="1 2">
    <name type="scientific">Igneacidithiobacillus copahuensis</name>
    <dbReference type="NCBI Taxonomy" id="2724909"/>
    <lineage>
        <taxon>Bacteria</taxon>
        <taxon>Pseudomonadati</taxon>
        <taxon>Pseudomonadota</taxon>
        <taxon>Acidithiobacillia</taxon>
        <taxon>Acidithiobacillales</taxon>
        <taxon>Acidithiobacillaceae</taxon>
        <taxon>Igneacidithiobacillus</taxon>
    </lineage>
</organism>
<proteinExistence type="predicted"/>
<comment type="caution">
    <text evidence="1">The sequence shown here is derived from an EMBL/GenBank/DDBJ whole genome shotgun (WGS) entry which is preliminary data.</text>
</comment>
<name>A0AAE3CJU3_9PROT</name>
<dbReference type="AlphaFoldDB" id="A0AAE3CJU3"/>
<dbReference type="SUPFAM" id="SSF88723">
    <property type="entry name" value="PIN domain-like"/>
    <property type="match status" value="1"/>
</dbReference>
<dbReference type="CDD" id="cd18685">
    <property type="entry name" value="PIN_VapC-like"/>
    <property type="match status" value="1"/>
</dbReference>
<accession>A0AAE3CJU3</accession>
<dbReference type="Pfam" id="PF11848">
    <property type="entry name" value="DUF3368"/>
    <property type="match status" value="1"/>
</dbReference>
<reference evidence="1" key="1">
    <citation type="journal article" date="2021" name="ISME J.">
        <title>Genomic evolution of the class Acidithiobacillia: deep-branching Proteobacteria living in extreme acidic conditions.</title>
        <authorList>
            <person name="Moya-Beltran A."/>
            <person name="Beard S."/>
            <person name="Rojas-Villalobos C."/>
            <person name="Issotta F."/>
            <person name="Gallardo Y."/>
            <person name="Ulloa R."/>
            <person name="Giaveno A."/>
            <person name="Degli Esposti M."/>
            <person name="Johnson D.B."/>
            <person name="Quatrini R."/>
        </authorList>
    </citation>
    <scope>NUCLEOTIDE SEQUENCE</scope>
    <source>
        <strain evidence="1">VAN18-1</strain>
    </source>
</reference>
<protein>
    <submittedName>
        <fullName evidence="1">PIN domain-containing protein</fullName>
    </submittedName>
</protein>
<sequence>MLLLISDANILMDVEVGDLVAPMFSLGYQFAVPDVLYYEELEEQHAHLLDMGLQTRTLPPKSVERVQALSQTYVRPGRNDLFALALAEVEQCPLLTGDAALRQAAETEQVEVKGTVWLISEMVREQRITVTVARTALHKMRVNGRRLPWGAAEQMLSEIEAYSTSRRIRNRN</sequence>
<keyword evidence="2" id="KW-1185">Reference proteome</keyword>
<dbReference type="InterPro" id="IPR029060">
    <property type="entry name" value="PIN-like_dom_sf"/>
</dbReference>
<evidence type="ECO:0000313" key="2">
    <source>
        <dbReference type="Proteomes" id="UP001197378"/>
    </source>
</evidence>
<dbReference type="Proteomes" id="UP001197378">
    <property type="component" value="Unassembled WGS sequence"/>
</dbReference>
<dbReference type="EMBL" id="JAAXYO010000107">
    <property type="protein sequence ID" value="MBU2788178.1"/>
    <property type="molecule type" value="Genomic_DNA"/>
</dbReference>
<evidence type="ECO:0000313" key="1">
    <source>
        <dbReference type="EMBL" id="MBU2788178.1"/>
    </source>
</evidence>
<dbReference type="InterPro" id="IPR021799">
    <property type="entry name" value="PIN-like_prokaryotic"/>
</dbReference>
<dbReference type="RefSeq" id="WP_215885539.1">
    <property type="nucleotide sequence ID" value="NZ_JAAXYO010000107.1"/>
</dbReference>
<gene>
    <name evidence="1" type="ORF">HFQ13_08165</name>
</gene>